<evidence type="ECO:0000256" key="1">
    <source>
        <dbReference type="ARBA" id="ARBA00005058"/>
    </source>
</evidence>
<dbReference type="NCBIfam" id="TIGR01700">
    <property type="entry name" value="PNPH"/>
    <property type="match status" value="1"/>
</dbReference>
<dbReference type="AlphaFoldDB" id="A0A7W0C8N2"/>
<dbReference type="Pfam" id="PF01048">
    <property type="entry name" value="PNP_UDP_1"/>
    <property type="match status" value="1"/>
</dbReference>
<keyword evidence="8" id="KW-1185">Reference proteome</keyword>
<dbReference type="NCBIfam" id="TIGR01697">
    <property type="entry name" value="PNPH-PUNA-XAPA"/>
    <property type="match status" value="1"/>
</dbReference>
<protein>
    <recommendedName>
        <fullName evidence="5">Purine nucleoside phosphorylase</fullName>
        <ecNumber evidence="5">2.4.2.1</ecNumber>
    </recommendedName>
    <alternativeName>
        <fullName evidence="5">Inosine-guanosine phosphorylase</fullName>
    </alternativeName>
</protein>
<dbReference type="UniPathway" id="UPA00606"/>
<accession>A0A7W0C8N2</accession>
<dbReference type="SUPFAM" id="SSF53167">
    <property type="entry name" value="Purine and uridine phosphorylases"/>
    <property type="match status" value="1"/>
</dbReference>
<dbReference type="Gene3D" id="3.40.50.1580">
    <property type="entry name" value="Nucleoside phosphorylase domain"/>
    <property type="match status" value="1"/>
</dbReference>
<dbReference type="PANTHER" id="PTHR11904:SF9">
    <property type="entry name" value="PURINE NUCLEOSIDE PHOSPHORYLASE-RELATED"/>
    <property type="match status" value="1"/>
</dbReference>
<evidence type="ECO:0000256" key="2">
    <source>
        <dbReference type="ARBA" id="ARBA00006751"/>
    </source>
</evidence>
<sequence length="281" mass="30386">MQAQQQKNDFYWQQVREAAAYVKDYIGVDGTDIAITTGTGLSESMVDMSPEAQIPYDRIPHFPASTVKSHAGRLIFGKIHGRRVFILQGRFHLYEGYSAPRVCFPVRLMQALGVKTLIVTNAAGGLCTDFSAGDIMAISDHINLTGENPLVGPNNEDWGIRFPDMSAVYDTGLMNCAMQAAQKSGIHLHKGVYAGLKGPSLETPAELRFLRQVGADAVGLSTVMEVIAAVHSRMRICGFSMITNIADPDQPEPASLEAIIQIAQNAAPVLGELLSGIVREA</sequence>
<evidence type="ECO:0000259" key="6">
    <source>
        <dbReference type="Pfam" id="PF01048"/>
    </source>
</evidence>
<evidence type="ECO:0000313" key="7">
    <source>
        <dbReference type="EMBL" id="MBA2881183.1"/>
    </source>
</evidence>
<comment type="caution">
    <text evidence="7">The sequence shown here is derived from an EMBL/GenBank/DDBJ whole genome shotgun (WGS) entry which is preliminary data.</text>
</comment>
<comment type="pathway">
    <text evidence="1 5">Purine metabolism; purine nucleoside salvage.</text>
</comment>
<proteinExistence type="inferred from homology"/>
<dbReference type="GO" id="GO:0004731">
    <property type="term" value="F:purine-nucleoside phosphorylase activity"/>
    <property type="evidence" value="ECO:0007669"/>
    <property type="project" value="UniProtKB-EC"/>
</dbReference>
<dbReference type="EMBL" id="JACDUS010000003">
    <property type="protein sequence ID" value="MBA2881183.1"/>
    <property type="molecule type" value="Genomic_DNA"/>
</dbReference>
<organism evidence="7 8">
    <name type="scientific">Desulfosalsimonas propionicica</name>
    <dbReference type="NCBI Taxonomy" id="332175"/>
    <lineage>
        <taxon>Bacteria</taxon>
        <taxon>Pseudomonadati</taxon>
        <taxon>Thermodesulfobacteriota</taxon>
        <taxon>Desulfobacteria</taxon>
        <taxon>Desulfobacterales</taxon>
        <taxon>Desulfosalsimonadaceae</taxon>
        <taxon>Desulfosalsimonas</taxon>
    </lineage>
</organism>
<dbReference type="EC" id="2.4.2.1" evidence="5"/>
<dbReference type="GO" id="GO:0005737">
    <property type="term" value="C:cytoplasm"/>
    <property type="evidence" value="ECO:0007669"/>
    <property type="project" value="TreeGrafter"/>
</dbReference>
<dbReference type="InterPro" id="IPR035994">
    <property type="entry name" value="Nucleoside_phosphorylase_sf"/>
</dbReference>
<dbReference type="CDD" id="cd09009">
    <property type="entry name" value="PNP-EcPNPII_like"/>
    <property type="match status" value="1"/>
</dbReference>
<evidence type="ECO:0000313" key="8">
    <source>
        <dbReference type="Proteomes" id="UP000525298"/>
    </source>
</evidence>
<comment type="similarity">
    <text evidence="2 5">Belongs to the PNP/MTAP phosphorylase family.</text>
</comment>
<comment type="function">
    <text evidence="5">The purine nucleoside phosphorylases catalyze the phosphorolytic breakdown of the N-glycosidic bond in the beta-(deoxy)ribonucleoside molecules, with the formation of the corresponding free purine bases and pentose-1-phosphate.</text>
</comment>
<dbReference type="NCBIfam" id="NF006054">
    <property type="entry name" value="PRK08202.1"/>
    <property type="match status" value="1"/>
</dbReference>
<dbReference type="Proteomes" id="UP000525298">
    <property type="component" value="Unassembled WGS sequence"/>
</dbReference>
<keyword evidence="3 5" id="KW-0328">Glycosyltransferase</keyword>
<keyword evidence="4 5" id="KW-0808">Transferase</keyword>
<dbReference type="InterPro" id="IPR000845">
    <property type="entry name" value="Nucleoside_phosphorylase_d"/>
</dbReference>
<dbReference type="GO" id="GO:0009116">
    <property type="term" value="P:nucleoside metabolic process"/>
    <property type="evidence" value="ECO:0007669"/>
    <property type="project" value="InterPro"/>
</dbReference>
<reference evidence="7 8" key="1">
    <citation type="submission" date="2020-07" db="EMBL/GenBank/DDBJ databases">
        <title>Genomic Encyclopedia of Type Strains, Phase IV (KMG-IV): sequencing the most valuable type-strain genomes for metagenomic binning, comparative biology and taxonomic classification.</title>
        <authorList>
            <person name="Goeker M."/>
        </authorList>
    </citation>
    <scope>NUCLEOTIDE SEQUENCE [LARGE SCALE GENOMIC DNA]</scope>
    <source>
        <strain evidence="7 8">DSM 17721</strain>
    </source>
</reference>
<dbReference type="PANTHER" id="PTHR11904">
    <property type="entry name" value="METHYLTHIOADENOSINE/PURINE NUCLEOSIDE PHOSPHORYLASE"/>
    <property type="match status" value="1"/>
</dbReference>
<gene>
    <name evidence="7" type="ORF">HNR65_001509</name>
</gene>
<name>A0A7W0C8N2_9BACT</name>
<evidence type="ECO:0000256" key="5">
    <source>
        <dbReference type="PIRNR" id="PIRNR000477"/>
    </source>
</evidence>
<dbReference type="InterPro" id="IPR011270">
    <property type="entry name" value="Pur_Nuc_Pase_Ino/Guo-sp"/>
</dbReference>
<dbReference type="PIRSF" id="PIRSF000477">
    <property type="entry name" value="PurNPase"/>
    <property type="match status" value="1"/>
</dbReference>
<evidence type="ECO:0000256" key="3">
    <source>
        <dbReference type="ARBA" id="ARBA00022676"/>
    </source>
</evidence>
<feature type="domain" description="Nucleoside phosphorylase" evidence="6">
    <location>
        <begin position="33"/>
        <end position="278"/>
    </location>
</feature>
<dbReference type="InterPro" id="IPR011268">
    <property type="entry name" value="Purine_phosphorylase"/>
</dbReference>
<dbReference type="RefSeq" id="WP_181550836.1">
    <property type="nucleotide sequence ID" value="NZ_JACDUS010000003.1"/>
</dbReference>
<evidence type="ECO:0000256" key="4">
    <source>
        <dbReference type="ARBA" id="ARBA00022679"/>
    </source>
</evidence>